<organism evidence="1 2">
    <name type="scientific">Parapedobacter luteus</name>
    <dbReference type="NCBI Taxonomy" id="623280"/>
    <lineage>
        <taxon>Bacteria</taxon>
        <taxon>Pseudomonadati</taxon>
        <taxon>Bacteroidota</taxon>
        <taxon>Sphingobacteriia</taxon>
        <taxon>Sphingobacteriales</taxon>
        <taxon>Sphingobacteriaceae</taxon>
        <taxon>Parapedobacter</taxon>
    </lineage>
</organism>
<evidence type="ECO:0000313" key="2">
    <source>
        <dbReference type="Proteomes" id="UP000190541"/>
    </source>
</evidence>
<dbReference type="STRING" id="623280.SAMN05660226_01984"/>
<accession>A0A1T5C9A5</accession>
<keyword evidence="2" id="KW-1185">Reference proteome</keyword>
<evidence type="ECO:0000313" key="1">
    <source>
        <dbReference type="EMBL" id="SKB56014.1"/>
    </source>
</evidence>
<gene>
    <name evidence="1" type="ORF">SAMN05660226_01984</name>
</gene>
<dbReference type="OrthoDB" id="799679at2"/>
<dbReference type="RefSeq" id="WP_139378626.1">
    <property type="nucleotide sequence ID" value="NZ_FUYS01000004.1"/>
</dbReference>
<name>A0A1T5C9A5_9SPHI</name>
<dbReference type="Proteomes" id="UP000190541">
    <property type="component" value="Unassembled WGS sequence"/>
</dbReference>
<sequence length="72" mass="8338">MDGYRLYRYVDNRSILVIKSDGKLVRVYCPFPVMDERKVILTVEAIAMGNDGFPSYLIDGTYYSYSLFLILV</sequence>
<dbReference type="EMBL" id="FUYS01000004">
    <property type="protein sequence ID" value="SKB56014.1"/>
    <property type="molecule type" value="Genomic_DNA"/>
</dbReference>
<proteinExistence type="predicted"/>
<reference evidence="1 2" key="1">
    <citation type="submission" date="2017-02" db="EMBL/GenBank/DDBJ databases">
        <authorList>
            <person name="Peterson S.W."/>
        </authorList>
    </citation>
    <scope>NUCLEOTIDE SEQUENCE [LARGE SCALE GENOMIC DNA]</scope>
    <source>
        <strain evidence="1 2">DSM 22899</strain>
    </source>
</reference>
<protein>
    <submittedName>
        <fullName evidence="1">Uncharacterized protein</fullName>
    </submittedName>
</protein>
<dbReference type="AlphaFoldDB" id="A0A1T5C9A5"/>